<keyword evidence="1" id="KW-0732">Signal</keyword>
<dbReference type="Proteomes" id="UP000695562">
    <property type="component" value="Unassembled WGS sequence"/>
</dbReference>
<reference evidence="3" key="1">
    <citation type="submission" date="2020-01" db="EMBL/GenBank/DDBJ databases">
        <title>Development of genomics and gene disruption for Polysphondylium violaceum indicates a role for the polyketide synthase stlB in stalk morphogenesis.</title>
        <authorList>
            <person name="Narita B."/>
            <person name="Kawabe Y."/>
            <person name="Kin K."/>
            <person name="Saito T."/>
            <person name="Gibbs R."/>
            <person name="Kuspa A."/>
            <person name="Muzny D."/>
            <person name="Queller D."/>
            <person name="Richards S."/>
            <person name="Strassman J."/>
            <person name="Sucgang R."/>
            <person name="Worley K."/>
            <person name="Schaap P."/>
        </authorList>
    </citation>
    <scope>NUCLEOTIDE SEQUENCE</scope>
    <source>
        <strain evidence="3">QSvi11</strain>
    </source>
</reference>
<protein>
    <recommendedName>
        <fullName evidence="2">LysM domain-containing protein</fullName>
    </recommendedName>
</protein>
<comment type="caution">
    <text evidence="3">The sequence shown here is derived from an EMBL/GenBank/DDBJ whole genome shotgun (WGS) entry which is preliminary data.</text>
</comment>
<dbReference type="InterPro" id="IPR036779">
    <property type="entry name" value="LysM_dom_sf"/>
</dbReference>
<evidence type="ECO:0000259" key="2">
    <source>
        <dbReference type="PROSITE" id="PS51782"/>
    </source>
</evidence>
<proteinExistence type="predicted"/>
<feature type="signal peptide" evidence="1">
    <location>
        <begin position="1"/>
        <end position="20"/>
    </location>
</feature>
<dbReference type="InterPro" id="IPR018392">
    <property type="entry name" value="LysM"/>
</dbReference>
<dbReference type="CDD" id="cd00118">
    <property type="entry name" value="LysM"/>
    <property type="match status" value="1"/>
</dbReference>
<feature type="domain" description="LysM" evidence="2">
    <location>
        <begin position="30"/>
        <end position="74"/>
    </location>
</feature>
<dbReference type="SUPFAM" id="SSF54106">
    <property type="entry name" value="LysM domain"/>
    <property type="match status" value="1"/>
</dbReference>
<accession>A0A8J4V066</accession>
<dbReference type="Gene3D" id="3.10.350.10">
    <property type="entry name" value="LysM domain"/>
    <property type="match status" value="1"/>
</dbReference>
<gene>
    <name evidence="3" type="ORF">CYY_004684</name>
</gene>
<feature type="chain" id="PRO_5035316371" description="LysM domain-containing protein" evidence="1">
    <location>
        <begin position="21"/>
        <end position="76"/>
    </location>
</feature>
<evidence type="ECO:0000256" key="1">
    <source>
        <dbReference type="SAM" id="SignalP"/>
    </source>
</evidence>
<sequence length="76" mass="8291">MNKILALLVIVFAVLGYATAYDQVPAGCKVWYQVASGYTCDSMARGCGLSLSAFQSLNNYPPCGNLEIGQYYCCQY</sequence>
<dbReference type="OrthoDB" id="5985073at2759"/>
<keyword evidence="4" id="KW-1185">Reference proteome</keyword>
<dbReference type="AlphaFoldDB" id="A0A8J4V066"/>
<evidence type="ECO:0000313" key="4">
    <source>
        <dbReference type="Proteomes" id="UP000695562"/>
    </source>
</evidence>
<evidence type="ECO:0000313" key="3">
    <source>
        <dbReference type="EMBL" id="KAF2074008.1"/>
    </source>
</evidence>
<name>A0A8J4V066_9MYCE</name>
<dbReference type="PROSITE" id="PS51782">
    <property type="entry name" value="LYSM"/>
    <property type="match status" value="1"/>
</dbReference>
<organism evidence="3 4">
    <name type="scientific">Polysphondylium violaceum</name>
    <dbReference type="NCBI Taxonomy" id="133409"/>
    <lineage>
        <taxon>Eukaryota</taxon>
        <taxon>Amoebozoa</taxon>
        <taxon>Evosea</taxon>
        <taxon>Eumycetozoa</taxon>
        <taxon>Dictyostelia</taxon>
        <taxon>Dictyosteliales</taxon>
        <taxon>Dictyosteliaceae</taxon>
        <taxon>Polysphondylium</taxon>
    </lineage>
</organism>
<dbReference type="EMBL" id="AJWJ01000170">
    <property type="protein sequence ID" value="KAF2074008.1"/>
    <property type="molecule type" value="Genomic_DNA"/>
</dbReference>